<proteinExistence type="predicted"/>
<dbReference type="AlphaFoldDB" id="A0A6A5VEQ5"/>
<evidence type="ECO:0000313" key="2">
    <source>
        <dbReference type="Proteomes" id="UP000800036"/>
    </source>
</evidence>
<name>A0A6A5VEQ5_9PLEO</name>
<gene>
    <name evidence="1" type="ORF">BU23DRAFT_76490</name>
</gene>
<keyword evidence="2" id="KW-1185">Reference proteome</keyword>
<accession>A0A6A5VEQ5</accession>
<protein>
    <submittedName>
        <fullName evidence="1">Uncharacterized protein</fullName>
    </submittedName>
</protein>
<dbReference type="EMBL" id="ML976670">
    <property type="protein sequence ID" value="KAF1975565.1"/>
    <property type="molecule type" value="Genomic_DNA"/>
</dbReference>
<sequence length="175" mass="19855">MRARLGWDVRRACVGTAHVWEYYKWWLKDFTTIMSYNVFCASSIMSSDIALGLNAARAFYIICLRTARAHAPVPCILTSQWFGSESLPVSQDANSKRTEVASPREYFGRHCSRGRETSSAVAVRGCTFPFRWGCQSAHQTCKAKPYIRGQGITMRRRLCRLSSRVLFVRGPRSSS</sequence>
<evidence type="ECO:0000313" key="1">
    <source>
        <dbReference type="EMBL" id="KAF1975565.1"/>
    </source>
</evidence>
<reference evidence="1" key="1">
    <citation type="journal article" date="2020" name="Stud. Mycol.">
        <title>101 Dothideomycetes genomes: a test case for predicting lifestyles and emergence of pathogens.</title>
        <authorList>
            <person name="Haridas S."/>
            <person name="Albert R."/>
            <person name="Binder M."/>
            <person name="Bloem J."/>
            <person name="Labutti K."/>
            <person name="Salamov A."/>
            <person name="Andreopoulos B."/>
            <person name="Baker S."/>
            <person name="Barry K."/>
            <person name="Bills G."/>
            <person name="Bluhm B."/>
            <person name="Cannon C."/>
            <person name="Castanera R."/>
            <person name="Culley D."/>
            <person name="Daum C."/>
            <person name="Ezra D."/>
            <person name="Gonzalez J."/>
            <person name="Henrissat B."/>
            <person name="Kuo A."/>
            <person name="Liang C."/>
            <person name="Lipzen A."/>
            <person name="Lutzoni F."/>
            <person name="Magnuson J."/>
            <person name="Mondo S."/>
            <person name="Nolan M."/>
            <person name="Ohm R."/>
            <person name="Pangilinan J."/>
            <person name="Park H.-J."/>
            <person name="Ramirez L."/>
            <person name="Alfaro M."/>
            <person name="Sun H."/>
            <person name="Tritt A."/>
            <person name="Yoshinaga Y."/>
            <person name="Zwiers L.-H."/>
            <person name="Turgeon B."/>
            <person name="Goodwin S."/>
            <person name="Spatafora J."/>
            <person name="Crous P."/>
            <person name="Grigoriev I."/>
        </authorList>
    </citation>
    <scope>NUCLEOTIDE SEQUENCE</scope>
    <source>
        <strain evidence="1">CBS 107.79</strain>
    </source>
</reference>
<organism evidence="1 2">
    <name type="scientific">Bimuria novae-zelandiae CBS 107.79</name>
    <dbReference type="NCBI Taxonomy" id="1447943"/>
    <lineage>
        <taxon>Eukaryota</taxon>
        <taxon>Fungi</taxon>
        <taxon>Dikarya</taxon>
        <taxon>Ascomycota</taxon>
        <taxon>Pezizomycotina</taxon>
        <taxon>Dothideomycetes</taxon>
        <taxon>Pleosporomycetidae</taxon>
        <taxon>Pleosporales</taxon>
        <taxon>Massarineae</taxon>
        <taxon>Didymosphaeriaceae</taxon>
        <taxon>Bimuria</taxon>
    </lineage>
</organism>
<dbReference type="Proteomes" id="UP000800036">
    <property type="component" value="Unassembled WGS sequence"/>
</dbReference>